<accession>A0A165L9F9</accession>
<feature type="region of interest" description="Disordered" evidence="1">
    <location>
        <begin position="170"/>
        <end position="191"/>
    </location>
</feature>
<name>A0A165L9F9_EXIGL</name>
<feature type="region of interest" description="Disordered" evidence="1">
    <location>
        <begin position="43"/>
        <end position="91"/>
    </location>
</feature>
<keyword evidence="3" id="KW-1185">Reference proteome</keyword>
<evidence type="ECO:0000256" key="1">
    <source>
        <dbReference type="SAM" id="MobiDB-lite"/>
    </source>
</evidence>
<reference evidence="2 3" key="1">
    <citation type="journal article" date="2016" name="Mol. Biol. Evol.">
        <title>Comparative Genomics of Early-Diverging Mushroom-Forming Fungi Provides Insights into the Origins of Lignocellulose Decay Capabilities.</title>
        <authorList>
            <person name="Nagy L.G."/>
            <person name="Riley R."/>
            <person name="Tritt A."/>
            <person name="Adam C."/>
            <person name="Daum C."/>
            <person name="Floudas D."/>
            <person name="Sun H."/>
            <person name="Yadav J.S."/>
            <person name="Pangilinan J."/>
            <person name="Larsson K.H."/>
            <person name="Matsuura K."/>
            <person name="Barry K."/>
            <person name="Labutti K."/>
            <person name="Kuo R."/>
            <person name="Ohm R.A."/>
            <person name="Bhattacharya S.S."/>
            <person name="Shirouzu T."/>
            <person name="Yoshinaga Y."/>
            <person name="Martin F.M."/>
            <person name="Grigoriev I.V."/>
            <person name="Hibbett D.S."/>
        </authorList>
    </citation>
    <scope>NUCLEOTIDE SEQUENCE [LARGE SCALE GENOMIC DNA]</scope>
    <source>
        <strain evidence="2 3">HHB12029</strain>
    </source>
</reference>
<feature type="compositionally biased region" description="Polar residues" evidence="1">
    <location>
        <begin position="140"/>
        <end position="150"/>
    </location>
</feature>
<dbReference type="InParanoid" id="A0A165L9F9"/>
<feature type="region of interest" description="Disordered" evidence="1">
    <location>
        <begin position="222"/>
        <end position="289"/>
    </location>
</feature>
<protein>
    <recommendedName>
        <fullName evidence="4">SAP domain-containing protein</fullName>
    </recommendedName>
</protein>
<evidence type="ECO:0008006" key="4">
    <source>
        <dbReference type="Google" id="ProtNLM"/>
    </source>
</evidence>
<organism evidence="2 3">
    <name type="scientific">Exidia glandulosa HHB12029</name>
    <dbReference type="NCBI Taxonomy" id="1314781"/>
    <lineage>
        <taxon>Eukaryota</taxon>
        <taxon>Fungi</taxon>
        <taxon>Dikarya</taxon>
        <taxon>Basidiomycota</taxon>
        <taxon>Agaricomycotina</taxon>
        <taxon>Agaricomycetes</taxon>
        <taxon>Auriculariales</taxon>
        <taxon>Exidiaceae</taxon>
        <taxon>Exidia</taxon>
    </lineage>
</organism>
<dbReference type="AlphaFoldDB" id="A0A165L9F9"/>
<feature type="compositionally biased region" description="Low complexity" evidence="1">
    <location>
        <begin position="182"/>
        <end position="191"/>
    </location>
</feature>
<dbReference type="EMBL" id="KV425929">
    <property type="protein sequence ID" value="KZV97561.1"/>
    <property type="molecule type" value="Genomic_DNA"/>
</dbReference>
<proteinExistence type="predicted"/>
<feature type="compositionally biased region" description="Polar residues" evidence="1">
    <location>
        <begin position="170"/>
        <end position="181"/>
    </location>
</feature>
<evidence type="ECO:0000313" key="3">
    <source>
        <dbReference type="Proteomes" id="UP000077266"/>
    </source>
</evidence>
<dbReference type="Proteomes" id="UP000077266">
    <property type="component" value="Unassembled WGS sequence"/>
</dbReference>
<feature type="compositionally biased region" description="Basic residues" evidence="1">
    <location>
        <begin position="68"/>
        <end position="78"/>
    </location>
</feature>
<sequence>MERRFDDAFIDTRTRRELQALCKSNGLYGKGSDLALRERLQGLKGSGHDGQVPKITMPSKRPGSAKTASKKASGRRGVRAQARAHDDGEPQDVLMEDASPFALGVQVFSLLAAALGGQDAMDIDVPAIYAKKASQHERVSQPSLSPQATSAPPDESDGNMLLVIARTPRLAQQQQLPPSSDSIPSVTSPTLPTTSHFAAVTGSERVAADDVSPQTEELVAGAAELQPEQQPSPSSNSIPSVTSTPLPATSHVGAATGSELVAADGASRVLATRRTPYSSVTPPRPLAPD</sequence>
<evidence type="ECO:0000313" key="2">
    <source>
        <dbReference type="EMBL" id="KZV97561.1"/>
    </source>
</evidence>
<feature type="compositionally biased region" description="Low complexity" evidence="1">
    <location>
        <begin position="226"/>
        <end position="245"/>
    </location>
</feature>
<gene>
    <name evidence="2" type="ORF">EXIGLDRAFT_362372</name>
</gene>
<feature type="region of interest" description="Disordered" evidence="1">
    <location>
        <begin position="134"/>
        <end position="158"/>
    </location>
</feature>